<protein>
    <submittedName>
        <fullName evidence="2">Uncharacterized protein</fullName>
    </submittedName>
</protein>
<evidence type="ECO:0000313" key="2">
    <source>
        <dbReference type="EMBL" id="CAI2368123.1"/>
    </source>
</evidence>
<sequence length="152" mass="17655">MNKVPQNEENLSDEFLDEHVCVSSVKKLSHLEENMTESPFHSEVAFNNFHKASTVKMARDSSDDLSMQKKSAMTSIPFHSEKVISEISPCKHTLQGDIKDLLHQVMDMRKRSHYHLDVPEKLEQRKRDGNSRRKSYVREVTMKDIQKPDISD</sequence>
<accession>A0AAD1UF28</accession>
<comment type="caution">
    <text evidence="2">The sequence shown here is derived from an EMBL/GenBank/DDBJ whole genome shotgun (WGS) entry which is preliminary data.</text>
</comment>
<organism evidence="2 3">
    <name type="scientific">Euplotes crassus</name>
    <dbReference type="NCBI Taxonomy" id="5936"/>
    <lineage>
        <taxon>Eukaryota</taxon>
        <taxon>Sar</taxon>
        <taxon>Alveolata</taxon>
        <taxon>Ciliophora</taxon>
        <taxon>Intramacronucleata</taxon>
        <taxon>Spirotrichea</taxon>
        <taxon>Hypotrichia</taxon>
        <taxon>Euplotida</taxon>
        <taxon>Euplotidae</taxon>
        <taxon>Moneuplotes</taxon>
    </lineage>
</organism>
<evidence type="ECO:0000256" key="1">
    <source>
        <dbReference type="SAM" id="MobiDB-lite"/>
    </source>
</evidence>
<dbReference type="EMBL" id="CAMPGE010009249">
    <property type="protein sequence ID" value="CAI2368123.1"/>
    <property type="molecule type" value="Genomic_DNA"/>
</dbReference>
<keyword evidence="3" id="KW-1185">Reference proteome</keyword>
<proteinExistence type="predicted"/>
<dbReference type="Proteomes" id="UP001295684">
    <property type="component" value="Unassembled WGS sequence"/>
</dbReference>
<evidence type="ECO:0000313" key="3">
    <source>
        <dbReference type="Proteomes" id="UP001295684"/>
    </source>
</evidence>
<reference evidence="2" key="1">
    <citation type="submission" date="2023-07" db="EMBL/GenBank/DDBJ databases">
        <authorList>
            <consortium name="AG Swart"/>
            <person name="Singh M."/>
            <person name="Singh A."/>
            <person name="Seah K."/>
            <person name="Emmerich C."/>
        </authorList>
    </citation>
    <scope>NUCLEOTIDE SEQUENCE</scope>
    <source>
        <strain evidence="2">DP1</strain>
    </source>
</reference>
<feature type="region of interest" description="Disordered" evidence="1">
    <location>
        <begin position="113"/>
        <end position="152"/>
    </location>
</feature>
<name>A0AAD1UF28_EUPCR</name>
<dbReference type="AlphaFoldDB" id="A0AAD1UF28"/>
<gene>
    <name evidence="2" type="ORF">ECRASSUSDP1_LOCUS9412</name>
</gene>